<reference evidence="4 5" key="1">
    <citation type="journal article" date="2015" name="Nature">
        <title>rRNA introns, odd ribosomes, and small enigmatic genomes across a large radiation of phyla.</title>
        <authorList>
            <person name="Brown C.T."/>
            <person name="Hug L.A."/>
            <person name="Thomas B.C."/>
            <person name="Sharon I."/>
            <person name="Castelle C.J."/>
            <person name="Singh A."/>
            <person name="Wilkins M.J."/>
            <person name="Williams K.H."/>
            <person name="Banfield J.F."/>
        </authorList>
    </citation>
    <scope>NUCLEOTIDE SEQUENCE [LARGE SCALE GENOMIC DNA]</scope>
</reference>
<keyword evidence="1" id="KW-0812">Transmembrane</keyword>
<evidence type="ECO:0000256" key="1">
    <source>
        <dbReference type="SAM" id="Phobius"/>
    </source>
</evidence>
<dbReference type="Gene3D" id="2.60.40.420">
    <property type="entry name" value="Cupredoxins - blue copper proteins"/>
    <property type="match status" value="1"/>
</dbReference>
<dbReference type="Pfam" id="PF13386">
    <property type="entry name" value="DsbD_2"/>
    <property type="match status" value="1"/>
</dbReference>
<name>A0A0G2BBC4_9BACT</name>
<feature type="transmembrane region" description="Helical" evidence="1">
    <location>
        <begin position="356"/>
        <end position="373"/>
    </location>
</feature>
<dbReference type="InterPro" id="IPR008972">
    <property type="entry name" value="Cupredoxin"/>
</dbReference>
<keyword evidence="1" id="KW-0472">Membrane</keyword>
<dbReference type="Proteomes" id="UP000033870">
    <property type="component" value="Unassembled WGS sequence"/>
</dbReference>
<dbReference type="Pfam" id="PF13473">
    <property type="entry name" value="Cupredoxin_1"/>
    <property type="match status" value="1"/>
</dbReference>
<sequence length="496" mass="52441">MPETHVYKFSAPGISDAARASELKKFCRNYPGVVQVDDNRDKELLRLISQEPLNLNSFLNEAKTAGFELSALSEPPAPQKTPPPSSVMRVSIEGMTCRSCELTIERACVGPTEVVRSKQLAKERPSFIRLIGLFGLVFMLGLILSNLGLFQTSFTPGAAMSFGAIFVVGLIAASSSCIAVTGGLLLSSAARFNERYASATRAQKIRPVLIFVLGRIASYAVLGGLLGVVGSALSPSPAVTAVITIVAALYMLIMGLDMLGLAPVWLKRFLPRLPKSLSHRVLDADDKSHPAMPFFLGAGTFFLPCGFTQALQLYALTTGSFAVGATSLLAFALGTAPALIGLGVASASLKGKTGKFFFQFSGALVVVLGLWNIQNGLAIAGYSGPDQTDNLPGPAAAADPGVVIKNGVQVVKMKVNSYGYSPERFTIQAGVPVRWEVDGTQAGGCAGVIISRQLGIQKLLESGINVFEFTPDKPGEIKFSCSMGMYRGSFTVVPQS</sequence>
<dbReference type="InterPro" id="IPR028096">
    <property type="entry name" value="EfeO_Cupredoxin"/>
</dbReference>
<dbReference type="EMBL" id="LCRX01000003">
    <property type="protein sequence ID" value="KKW42834.1"/>
    <property type="molecule type" value="Genomic_DNA"/>
</dbReference>
<feature type="domain" description="EfeO-type cupredoxin-like" evidence="3">
    <location>
        <begin position="406"/>
        <end position="492"/>
    </location>
</feature>
<keyword evidence="1" id="KW-1133">Transmembrane helix</keyword>
<evidence type="ECO:0000313" key="4">
    <source>
        <dbReference type="EMBL" id="KKW42834.1"/>
    </source>
</evidence>
<dbReference type="PANTHER" id="PTHR42208:SF1">
    <property type="entry name" value="HEAVY METAL TRANSPORTER"/>
    <property type="match status" value="1"/>
</dbReference>
<dbReference type="STRING" id="1619044.UY92_C0003G0040"/>
<feature type="domain" description="Urease accessory protein UreH-like transmembrane" evidence="2">
    <location>
        <begin position="164"/>
        <end position="371"/>
    </location>
</feature>
<dbReference type="PANTHER" id="PTHR42208">
    <property type="entry name" value="HEAVY METAL TRANSPORTER-RELATED"/>
    <property type="match status" value="1"/>
</dbReference>
<proteinExistence type="predicted"/>
<feature type="transmembrane region" description="Helical" evidence="1">
    <location>
        <begin position="321"/>
        <end position="344"/>
    </location>
</feature>
<evidence type="ECO:0000259" key="2">
    <source>
        <dbReference type="Pfam" id="PF13386"/>
    </source>
</evidence>
<organism evidence="4 5">
    <name type="scientific">Candidatus Magasanikbacteria bacterium GW2011_GWA2_56_11</name>
    <dbReference type="NCBI Taxonomy" id="1619044"/>
    <lineage>
        <taxon>Bacteria</taxon>
        <taxon>Candidatus Magasanikiibacteriota</taxon>
    </lineage>
</organism>
<dbReference type="InterPro" id="IPR006121">
    <property type="entry name" value="HMA_dom"/>
</dbReference>
<comment type="caution">
    <text evidence="4">The sequence shown here is derived from an EMBL/GenBank/DDBJ whole genome shotgun (WGS) entry which is preliminary data.</text>
</comment>
<gene>
    <name evidence="4" type="ORF">UY92_C0003G0040</name>
</gene>
<evidence type="ECO:0000259" key="3">
    <source>
        <dbReference type="Pfam" id="PF13473"/>
    </source>
</evidence>
<accession>A0A0G2BBC4</accession>
<feature type="transmembrane region" description="Helical" evidence="1">
    <location>
        <begin position="208"/>
        <end position="233"/>
    </location>
</feature>
<feature type="transmembrane region" description="Helical" evidence="1">
    <location>
        <begin position="162"/>
        <end position="187"/>
    </location>
</feature>
<dbReference type="CDD" id="cd00371">
    <property type="entry name" value="HMA"/>
    <property type="match status" value="1"/>
</dbReference>
<dbReference type="GO" id="GO:0046872">
    <property type="term" value="F:metal ion binding"/>
    <property type="evidence" value="ECO:0007669"/>
    <property type="project" value="InterPro"/>
</dbReference>
<evidence type="ECO:0000313" key="5">
    <source>
        <dbReference type="Proteomes" id="UP000033870"/>
    </source>
</evidence>
<dbReference type="SUPFAM" id="SSF49503">
    <property type="entry name" value="Cupredoxins"/>
    <property type="match status" value="1"/>
</dbReference>
<dbReference type="AlphaFoldDB" id="A0A0G2BBC4"/>
<feature type="transmembrane region" description="Helical" evidence="1">
    <location>
        <begin position="239"/>
        <end position="266"/>
    </location>
</feature>
<protein>
    <submittedName>
        <fullName evidence="4">Heavy metal transport/detoxification protein</fullName>
    </submittedName>
</protein>
<feature type="transmembrane region" description="Helical" evidence="1">
    <location>
        <begin position="294"/>
        <end position="315"/>
    </location>
</feature>
<feature type="transmembrane region" description="Helical" evidence="1">
    <location>
        <begin position="127"/>
        <end position="150"/>
    </location>
</feature>
<dbReference type="InterPro" id="IPR039447">
    <property type="entry name" value="UreH-like_TM_dom"/>
</dbReference>